<reference evidence="1 2" key="1">
    <citation type="journal article" date="2018" name="Nat. Ecol. Evol.">
        <title>Shark genomes provide insights into elasmobranch evolution and the origin of vertebrates.</title>
        <authorList>
            <person name="Hara Y"/>
            <person name="Yamaguchi K"/>
            <person name="Onimaru K"/>
            <person name="Kadota M"/>
            <person name="Koyanagi M"/>
            <person name="Keeley SD"/>
            <person name="Tatsumi K"/>
            <person name="Tanaka K"/>
            <person name="Motone F"/>
            <person name="Kageyama Y"/>
            <person name="Nozu R"/>
            <person name="Adachi N"/>
            <person name="Nishimura O"/>
            <person name="Nakagawa R"/>
            <person name="Tanegashima C"/>
            <person name="Kiyatake I"/>
            <person name="Matsumoto R"/>
            <person name="Murakumo K"/>
            <person name="Nishida K"/>
            <person name="Terakita A"/>
            <person name="Kuratani S"/>
            <person name="Sato K"/>
            <person name="Hyodo S Kuraku.S."/>
        </authorList>
    </citation>
    <scope>NUCLEOTIDE SEQUENCE [LARGE SCALE GENOMIC DNA]</scope>
</reference>
<dbReference type="AlphaFoldDB" id="A0A401RUN7"/>
<evidence type="ECO:0000313" key="1">
    <source>
        <dbReference type="EMBL" id="GCC21869.1"/>
    </source>
</evidence>
<dbReference type="OrthoDB" id="410381at2759"/>
<dbReference type="OMA" id="RECANDY"/>
<sequence>MHYVKSPHKQRINASKTLHPEKAAEFIKSLEDAFLADSSEEGAQQSWDSLRDTIHSTALKAFGKKQRKTQDWFEASSSELTTVVEAKCVALLERKCHPKQATLQALRTARSKAHKTARHCANDYMVQLCKSIQSSFETGNILGVYEGIRKTIGSTQSKTAPLKIITDETIQDNHKQMRR</sequence>
<comment type="caution">
    <text evidence="1">The sequence shown here is derived from an EMBL/GenBank/DDBJ whole genome shotgun (WGS) entry which is preliminary data.</text>
</comment>
<gene>
    <name evidence="1" type="ORF">chiPu_0000251</name>
</gene>
<name>A0A401RUN7_CHIPU</name>
<dbReference type="EMBL" id="BEZZ01000003">
    <property type="protein sequence ID" value="GCC21869.1"/>
    <property type="molecule type" value="Genomic_DNA"/>
</dbReference>
<proteinExistence type="predicted"/>
<accession>A0A401RUN7</accession>
<evidence type="ECO:0000313" key="2">
    <source>
        <dbReference type="Proteomes" id="UP000287033"/>
    </source>
</evidence>
<organism evidence="1 2">
    <name type="scientific">Chiloscyllium punctatum</name>
    <name type="common">Brownbanded bambooshark</name>
    <name type="synonym">Hemiscyllium punctatum</name>
    <dbReference type="NCBI Taxonomy" id="137246"/>
    <lineage>
        <taxon>Eukaryota</taxon>
        <taxon>Metazoa</taxon>
        <taxon>Chordata</taxon>
        <taxon>Craniata</taxon>
        <taxon>Vertebrata</taxon>
        <taxon>Chondrichthyes</taxon>
        <taxon>Elasmobranchii</taxon>
        <taxon>Galeomorphii</taxon>
        <taxon>Galeoidea</taxon>
        <taxon>Orectolobiformes</taxon>
        <taxon>Hemiscylliidae</taxon>
        <taxon>Chiloscyllium</taxon>
    </lineage>
</organism>
<dbReference type="Proteomes" id="UP000287033">
    <property type="component" value="Unassembled WGS sequence"/>
</dbReference>
<protein>
    <submittedName>
        <fullName evidence="1">Uncharacterized protein</fullName>
    </submittedName>
</protein>
<keyword evidence="2" id="KW-1185">Reference proteome</keyword>